<evidence type="ECO:0000313" key="3">
    <source>
        <dbReference type="Proteomes" id="UP000288507"/>
    </source>
</evidence>
<protein>
    <submittedName>
        <fullName evidence="2">Uncharacterized protein</fullName>
    </submittedName>
</protein>
<proteinExistence type="predicted"/>
<sequence length="79" mass="9025">MAYFVFVEGGKAPKREHETFELAYCEACRLSSMGDNVNKKVYVLKVETVFKSEIVVKDETGRPVDTEILVDIQPTLKQR</sequence>
<evidence type="ECO:0000313" key="1">
    <source>
        <dbReference type="EMBL" id="RTI48523.1"/>
    </source>
</evidence>
<dbReference type="AlphaFoldDB" id="A0A430VBM5"/>
<dbReference type="EMBL" id="PRBV01000005">
    <property type="protein sequence ID" value="RTJ79631.1"/>
    <property type="molecule type" value="Genomic_DNA"/>
</dbReference>
<dbReference type="Proteomes" id="UP000288507">
    <property type="component" value="Unassembled WGS sequence"/>
</dbReference>
<organism evidence="2 3">
    <name type="scientific">Campylobacter jejuni</name>
    <dbReference type="NCBI Taxonomy" id="197"/>
    <lineage>
        <taxon>Bacteria</taxon>
        <taxon>Pseudomonadati</taxon>
        <taxon>Campylobacterota</taxon>
        <taxon>Epsilonproteobacteria</taxon>
        <taxon>Campylobacterales</taxon>
        <taxon>Campylobacteraceae</taxon>
        <taxon>Campylobacter</taxon>
    </lineage>
</organism>
<dbReference type="RefSeq" id="WP_126232194.1">
    <property type="nucleotide sequence ID" value="NZ_PQZD01000003.1"/>
</dbReference>
<dbReference type="EMBL" id="PQZD01000003">
    <property type="protein sequence ID" value="RTI48523.1"/>
    <property type="molecule type" value="Genomic_DNA"/>
</dbReference>
<name>A0A430VBM5_CAMJU</name>
<evidence type="ECO:0000313" key="2">
    <source>
        <dbReference type="EMBL" id="RTJ79631.1"/>
    </source>
</evidence>
<comment type="caution">
    <text evidence="2">The sequence shown here is derived from an EMBL/GenBank/DDBJ whole genome shotgun (WGS) entry which is preliminary data.</text>
</comment>
<reference evidence="1" key="1">
    <citation type="submission" date="2018-01" db="EMBL/GenBank/DDBJ databases">
        <authorList>
            <person name="Kovanen S."/>
            <person name="Nieminen T."/>
            <person name="Pohja-Mykra M."/>
            <person name="Raunio-Saarnisto M."/>
            <person name="Sauvala M."/>
            <person name="Fredriksson-Ahomaa M."/>
            <person name="Hanninen M.-L."/>
            <person name="Kivisto R."/>
        </authorList>
    </citation>
    <scope>NUCLEOTIDE SEQUENCE</scope>
    <source>
        <strain evidence="1">SO-26</strain>
    </source>
</reference>
<accession>A0A430VBM5</accession>
<gene>
    <name evidence="2" type="ORF">C3H57_04470</name>
    <name evidence="1" type="ORF">C3I27_03655</name>
</gene>
<dbReference type="Proteomes" id="UP000287197">
    <property type="component" value="Unassembled WGS sequence"/>
</dbReference>
<reference evidence="2 3" key="2">
    <citation type="journal article" date="2019" name="Appl. Environ. Microbiol.">
        <title>Population genetics and characterization of Campylobacter jejuni isolates in western jackdaws and game birds in Finland.</title>
        <authorList>
            <person name="Kovanen S."/>
            <person name="Rossi M."/>
            <person name="Pohja-Mykra M."/>
            <person name="Nieminen T."/>
            <person name="Raunio-Saarnisto M."/>
            <person name="Sauvala M."/>
            <person name="Fredriksson-Ahomaa M."/>
            <person name="Hanninen M.L."/>
            <person name="Kivisto R."/>
        </authorList>
    </citation>
    <scope>NUCLEOTIDE SEQUENCE [LARGE SCALE GENOMIC DNA]</scope>
    <source>
        <strain evidence="2 3">CB313</strain>
        <strain evidence="1">SO-26</strain>
    </source>
</reference>